<feature type="region of interest" description="Disordered" evidence="1">
    <location>
        <begin position="246"/>
        <end position="272"/>
    </location>
</feature>
<evidence type="ECO:0000256" key="1">
    <source>
        <dbReference type="SAM" id="MobiDB-lite"/>
    </source>
</evidence>
<organism evidence="2 3">
    <name type="scientific">Albugo candida</name>
    <dbReference type="NCBI Taxonomy" id="65357"/>
    <lineage>
        <taxon>Eukaryota</taxon>
        <taxon>Sar</taxon>
        <taxon>Stramenopiles</taxon>
        <taxon>Oomycota</taxon>
        <taxon>Peronosporomycetes</taxon>
        <taxon>Albuginales</taxon>
        <taxon>Albuginaceae</taxon>
        <taxon>Albugo</taxon>
    </lineage>
</organism>
<protein>
    <submittedName>
        <fullName evidence="2">Uncharacterized protein</fullName>
    </submittedName>
</protein>
<evidence type="ECO:0000313" key="2">
    <source>
        <dbReference type="EMBL" id="CCI50805.1"/>
    </source>
</evidence>
<reference evidence="2 3" key="1">
    <citation type="submission" date="2012-05" db="EMBL/GenBank/DDBJ databases">
        <title>Recombination and specialization in a pathogen metapopulation.</title>
        <authorList>
            <person name="Gardiner A."/>
            <person name="Kemen E."/>
            <person name="Schultz-Larsen T."/>
            <person name="MacLean D."/>
            <person name="Van Oosterhout C."/>
            <person name="Jones J.D.G."/>
        </authorList>
    </citation>
    <scope>NUCLEOTIDE SEQUENCE [LARGE SCALE GENOMIC DNA]</scope>
    <source>
        <strain evidence="2 3">Ac Nc2</strain>
    </source>
</reference>
<name>A0A024GVE6_9STRA</name>
<feature type="compositionally biased region" description="Polar residues" evidence="1">
    <location>
        <begin position="252"/>
        <end position="268"/>
    </location>
</feature>
<dbReference type="EMBL" id="CAIX01001220">
    <property type="protein sequence ID" value="CCI50805.1"/>
    <property type="molecule type" value="Genomic_DNA"/>
</dbReference>
<sequence>MSNLHEAFTYALAEQYPNVNILETISKEVLSTFESQPHLELVKTRLHDRTVFCRPGSTAVCLELFTSRILFRRTRCLSPSPHHIDSVQFRLDRENYVSQRRTFIVKETSYEYISLPDAAWEHLHRPPTLMRTGRLRVPRSLSGREINEHPLASSSEISRDIASTEHRPPILGFMVLFMSDQIHSVTISRCDNDRKIKLDILTTKPPSFESLEASYSSVTEQYSFYSKGPELHVEFGKGELENLMVPARSKSPGDTTQHTFGQQSSSSQRPDDAPVDLMLDLSIRNFVFPTIVMALWLRACEIDDNDNEDTIEKLAKSNCPYSLKFLDADKKAVLELPVSTLKDSSGRIRLLVKSESTSIILGIPLLELYDITIFKAKEKNKVMSFFSGKKDSKRQGGFRASFASKNGR</sequence>
<feature type="region of interest" description="Disordered" evidence="1">
    <location>
        <begin position="389"/>
        <end position="408"/>
    </location>
</feature>
<comment type="caution">
    <text evidence="2">The sequence shown here is derived from an EMBL/GenBank/DDBJ whole genome shotgun (WGS) entry which is preliminary data.</text>
</comment>
<accession>A0A024GVE6</accession>
<keyword evidence="3" id="KW-1185">Reference proteome</keyword>
<proteinExistence type="predicted"/>
<gene>
    <name evidence="2" type="ORF">BN9_131150</name>
</gene>
<dbReference type="Proteomes" id="UP000053237">
    <property type="component" value="Unassembled WGS sequence"/>
</dbReference>
<dbReference type="InParanoid" id="A0A024GVE6"/>
<dbReference type="AlphaFoldDB" id="A0A024GVE6"/>
<evidence type="ECO:0000313" key="3">
    <source>
        <dbReference type="Proteomes" id="UP000053237"/>
    </source>
</evidence>